<evidence type="ECO:0000313" key="3">
    <source>
        <dbReference type="Proteomes" id="UP001417504"/>
    </source>
</evidence>
<dbReference type="EMBL" id="JBBNAE010000003">
    <property type="protein sequence ID" value="KAK9137389.1"/>
    <property type="molecule type" value="Genomic_DNA"/>
</dbReference>
<reference evidence="2 3" key="1">
    <citation type="submission" date="2024-01" db="EMBL/GenBank/DDBJ databases">
        <title>Genome assemblies of Stephania.</title>
        <authorList>
            <person name="Yang L."/>
        </authorList>
    </citation>
    <scope>NUCLEOTIDE SEQUENCE [LARGE SCALE GENOMIC DNA]</scope>
    <source>
        <strain evidence="2">QJT</strain>
        <tissue evidence="2">Leaf</tissue>
    </source>
</reference>
<comment type="caution">
    <text evidence="2">The sequence shown here is derived from an EMBL/GenBank/DDBJ whole genome shotgun (WGS) entry which is preliminary data.</text>
</comment>
<organism evidence="2 3">
    <name type="scientific">Stephania japonica</name>
    <dbReference type="NCBI Taxonomy" id="461633"/>
    <lineage>
        <taxon>Eukaryota</taxon>
        <taxon>Viridiplantae</taxon>
        <taxon>Streptophyta</taxon>
        <taxon>Embryophyta</taxon>
        <taxon>Tracheophyta</taxon>
        <taxon>Spermatophyta</taxon>
        <taxon>Magnoliopsida</taxon>
        <taxon>Ranunculales</taxon>
        <taxon>Menispermaceae</taxon>
        <taxon>Menispermoideae</taxon>
        <taxon>Cissampelideae</taxon>
        <taxon>Stephania</taxon>
    </lineage>
</organism>
<name>A0AAP0JP88_9MAGN</name>
<keyword evidence="3" id="KW-1185">Reference proteome</keyword>
<evidence type="ECO:0000256" key="1">
    <source>
        <dbReference type="SAM" id="MobiDB-lite"/>
    </source>
</evidence>
<feature type="compositionally biased region" description="Pro residues" evidence="1">
    <location>
        <begin position="38"/>
        <end position="51"/>
    </location>
</feature>
<gene>
    <name evidence="2" type="ORF">Sjap_007983</name>
</gene>
<evidence type="ECO:0000313" key="2">
    <source>
        <dbReference type="EMBL" id="KAK9137389.1"/>
    </source>
</evidence>
<feature type="region of interest" description="Disordered" evidence="1">
    <location>
        <begin position="29"/>
        <end position="58"/>
    </location>
</feature>
<dbReference type="AlphaFoldDB" id="A0AAP0JP88"/>
<sequence>MWCAGEFDVVAEQLRKVMNFMHRHLGMDMDEIGLARQQPPPPRHQHPPPPHDQQRRRK</sequence>
<proteinExistence type="predicted"/>
<protein>
    <submittedName>
        <fullName evidence="2">Uncharacterized protein</fullName>
    </submittedName>
</protein>
<dbReference type="Proteomes" id="UP001417504">
    <property type="component" value="Unassembled WGS sequence"/>
</dbReference>
<accession>A0AAP0JP88</accession>